<evidence type="ECO:0000259" key="1">
    <source>
        <dbReference type="Pfam" id="PF05899"/>
    </source>
</evidence>
<dbReference type="InterPro" id="IPR011051">
    <property type="entry name" value="RmlC_Cupin_sf"/>
</dbReference>
<dbReference type="EMBL" id="BMMN01000015">
    <property type="protein sequence ID" value="GGO27108.1"/>
    <property type="molecule type" value="Genomic_DNA"/>
</dbReference>
<reference evidence="2" key="2">
    <citation type="submission" date="2020-09" db="EMBL/GenBank/DDBJ databases">
        <authorList>
            <person name="Sun Q."/>
            <person name="Zhou Y."/>
        </authorList>
    </citation>
    <scope>NUCLEOTIDE SEQUENCE</scope>
    <source>
        <strain evidence="2">CGMCC 4.7138</strain>
    </source>
</reference>
<keyword evidence="3" id="KW-1185">Reference proteome</keyword>
<dbReference type="SUPFAM" id="SSF51182">
    <property type="entry name" value="RmlC-like cupins"/>
    <property type="match status" value="1"/>
</dbReference>
<evidence type="ECO:0000313" key="3">
    <source>
        <dbReference type="Proteomes" id="UP000653480"/>
    </source>
</evidence>
<gene>
    <name evidence="2" type="ORF">GCM10011574_60170</name>
</gene>
<feature type="domain" description="(S)-ureidoglycine aminohydrolase cupin" evidence="1">
    <location>
        <begin position="45"/>
        <end position="113"/>
    </location>
</feature>
<name>A0A8H9H9F8_9ACTN</name>
<proteinExistence type="predicted"/>
<evidence type="ECO:0000313" key="2">
    <source>
        <dbReference type="EMBL" id="GGO27108.1"/>
    </source>
</evidence>
<dbReference type="OrthoDB" id="9799053at2"/>
<reference evidence="2" key="1">
    <citation type="journal article" date="2014" name="Int. J. Syst. Evol. Microbiol.">
        <title>Complete genome sequence of Corynebacterium casei LMG S-19264T (=DSM 44701T), isolated from a smear-ripened cheese.</title>
        <authorList>
            <consortium name="US DOE Joint Genome Institute (JGI-PGF)"/>
            <person name="Walter F."/>
            <person name="Albersmeier A."/>
            <person name="Kalinowski J."/>
            <person name="Ruckert C."/>
        </authorList>
    </citation>
    <scope>NUCLEOTIDE SEQUENCE</scope>
    <source>
        <strain evidence="2">CGMCC 4.7138</strain>
    </source>
</reference>
<dbReference type="InterPro" id="IPR014710">
    <property type="entry name" value="RmlC-like_jellyroll"/>
</dbReference>
<dbReference type="AlphaFoldDB" id="A0A8H9H9F8"/>
<protein>
    <recommendedName>
        <fullName evidence="1">(S)-ureidoglycine aminohydrolase cupin domain-containing protein</fullName>
    </recommendedName>
</protein>
<comment type="caution">
    <text evidence="2">The sequence shown here is derived from an EMBL/GenBank/DDBJ whole genome shotgun (WGS) entry which is preliminary data.</text>
</comment>
<dbReference type="Proteomes" id="UP000653480">
    <property type="component" value="Unassembled WGS sequence"/>
</dbReference>
<sequence>MDISAVTVLGAAGRAPYVPPLSDYAASSPSWTEAEFTGLETTAASVRAGYWTGEPGSVRLDPWPYTEICSILTGRVAVVDQAGGRLEFGAGDGFVVPKGFVGDWLTLEAASKYFIAVE</sequence>
<dbReference type="RefSeq" id="WP_142574542.1">
    <property type="nucleotide sequence ID" value="NZ_BMMN01000015.1"/>
</dbReference>
<organism evidence="2 3">
    <name type="scientific">Microbispora bryophytorum</name>
    <dbReference type="NCBI Taxonomy" id="1460882"/>
    <lineage>
        <taxon>Bacteria</taxon>
        <taxon>Bacillati</taxon>
        <taxon>Actinomycetota</taxon>
        <taxon>Actinomycetes</taxon>
        <taxon>Streptosporangiales</taxon>
        <taxon>Streptosporangiaceae</taxon>
        <taxon>Microbispora</taxon>
    </lineage>
</organism>
<dbReference type="InterPro" id="IPR008579">
    <property type="entry name" value="UGlyAH_Cupin_dom"/>
</dbReference>
<dbReference type="Pfam" id="PF05899">
    <property type="entry name" value="Cupin_3"/>
    <property type="match status" value="1"/>
</dbReference>
<dbReference type="Gene3D" id="2.60.120.10">
    <property type="entry name" value="Jelly Rolls"/>
    <property type="match status" value="1"/>
</dbReference>
<accession>A0A8H9H9F8</accession>